<dbReference type="GO" id="GO:0004252">
    <property type="term" value="F:serine-type endopeptidase activity"/>
    <property type="evidence" value="ECO:0007669"/>
    <property type="project" value="InterPro"/>
</dbReference>
<keyword evidence="7" id="KW-0472">Membrane</keyword>
<accession>D5H7U7</accession>
<feature type="compositionally biased region" description="Low complexity" evidence="8">
    <location>
        <begin position="410"/>
        <end position="426"/>
    </location>
</feature>
<dbReference type="InterPro" id="IPR019757">
    <property type="entry name" value="Pept_S26A_signal_pept_1_Lys-AS"/>
</dbReference>
<gene>
    <name evidence="10" type="primary">lepB</name>
    <name evidence="10" type="ordered locus">SRM_01181</name>
</gene>
<comment type="catalytic activity">
    <reaction evidence="1 7">
        <text>Cleavage of hydrophobic, N-terminal signal or leader sequences from secreted and periplasmic proteins.</text>
        <dbReference type="EC" id="3.4.21.89"/>
    </reaction>
</comment>
<comment type="subcellular location">
    <subcellularLocation>
        <location evidence="7">Membrane</location>
        <topology evidence="7">Single-pass type II membrane protein</topology>
    </subcellularLocation>
</comment>
<dbReference type="GO" id="GO:0016020">
    <property type="term" value="C:membrane"/>
    <property type="evidence" value="ECO:0007669"/>
    <property type="project" value="UniProtKB-SubCell"/>
</dbReference>
<dbReference type="PROSITE" id="PS00760">
    <property type="entry name" value="SPASE_I_2"/>
    <property type="match status" value="1"/>
</dbReference>
<evidence type="ECO:0000256" key="7">
    <source>
        <dbReference type="RuleBase" id="RU362042"/>
    </source>
</evidence>
<evidence type="ECO:0000256" key="3">
    <source>
        <dbReference type="ARBA" id="ARBA00013208"/>
    </source>
</evidence>
<dbReference type="Pfam" id="PF10502">
    <property type="entry name" value="Peptidase_S26"/>
    <property type="match status" value="1"/>
</dbReference>
<dbReference type="GO" id="GO:0006465">
    <property type="term" value="P:signal peptide processing"/>
    <property type="evidence" value="ECO:0007669"/>
    <property type="project" value="InterPro"/>
</dbReference>
<evidence type="ECO:0000256" key="2">
    <source>
        <dbReference type="ARBA" id="ARBA00009370"/>
    </source>
</evidence>
<evidence type="ECO:0000313" key="11">
    <source>
        <dbReference type="Proteomes" id="UP000000933"/>
    </source>
</evidence>
<dbReference type="Gene3D" id="2.10.109.10">
    <property type="entry name" value="Umud Fragment, subunit A"/>
    <property type="match status" value="1"/>
</dbReference>
<evidence type="ECO:0000256" key="6">
    <source>
        <dbReference type="PIRSR" id="PIRSR600223-1"/>
    </source>
</evidence>
<dbReference type="InterPro" id="IPR000223">
    <property type="entry name" value="Pept_S26A_signal_pept_1"/>
</dbReference>
<feature type="active site" evidence="6">
    <location>
        <position position="253"/>
    </location>
</feature>
<evidence type="ECO:0000256" key="5">
    <source>
        <dbReference type="ARBA" id="ARBA00022801"/>
    </source>
</evidence>
<evidence type="ECO:0000256" key="4">
    <source>
        <dbReference type="ARBA" id="ARBA00019232"/>
    </source>
</evidence>
<dbReference type="InterPro" id="IPR036286">
    <property type="entry name" value="LexA/Signal_pep-like_sf"/>
</dbReference>
<comment type="similarity">
    <text evidence="2 7">Belongs to the peptidase S26 family.</text>
</comment>
<feature type="region of interest" description="Disordered" evidence="8">
    <location>
        <begin position="345"/>
        <end position="426"/>
    </location>
</feature>
<proteinExistence type="inferred from homology"/>
<organism evidence="10 11">
    <name type="scientific">Salinibacter ruber (strain M8)</name>
    <dbReference type="NCBI Taxonomy" id="761659"/>
    <lineage>
        <taxon>Bacteria</taxon>
        <taxon>Pseudomonadati</taxon>
        <taxon>Rhodothermota</taxon>
        <taxon>Rhodothermia</taxon>
        <taxon>Rhodothermales</taxon>
        <taxon>Salinibacteraceae</taxon>
        <taxon>Salinibacter</taxon>
    </lineage>
</organism>
<sequence>MPMVTLLRAAKSKNRYVERSSFSGNRARRARGAEAKNELGHRDCPRRCGRDCRRTARCGPEITDAAQQACQEGWAAERAWPDQYGAGLPARREAVWALSSEAVGPLETVCPPRLLKTDAQRHRSGTHSGTAHHDWTMDTRSWKHAAGAWLKSLCFALLIATGIQVFLVQPFVVPTSSMAKTIKPGDYILVSKLHYGPRTPQSVGLPFLDLYVPGVHLPSARLPGLAEPERGDVVVFHYPPEKKPIDQKTAYVKRLVGLPGDTVEVQNGRAVVNGKPLTAVPTVQQQWDVHLKDPRMRLLPNHLRPLGIQAARPTSDPDRRLVTATPEAADALEAYSFVRSVALSASTSPAKQPTFPANSDFTRDEYGPVPVPRKTRRFDSQIRPGRSTKKQFDSMRDTAQSGSRAGGVESTGSGTADTRSSRTTSS</sequence>
<reference evidence="10 11" key="1">
    <citation type="journal article" date="2010" name="ISME J.">
        <title>Fine-scale evolution: genomic, phenotypic and ecological differentiation in two coexisting Salinibacter ruber strains.</title>
        <authorList>
            <person name="Pena A."/>
            <person name="Teeling H."/>
            <person name="Huerta-Cepas J."/>
            <person name="Santos F."/>
            <person name="Yarza P."/>
            <person name="Brito-Echeverria J."/>
            <person name="Lucio M."/>
            <person name="Schmitt-Kopplin P."/>
            <person name="Meseguer I."/>
            <person name="Schenowitz C."/>
            <person name="Dossat C."/>
            <person name="Barbe V."/>
            <person name="Dopazo J."/>
            <person name="Rossello-Mora R."/>
            <person name="Schuler M."/>
            <person name="Glockner F.O."/>
            <person name="Amann R."/>
            <person name="Gabaldon T."/>
            <person name="Anton J."/>
        </authorList>
    </citation>
    <scope>NUCLEOTIDE SEQUENCE [LARGE SCALE GENOMIC DNA]</scope>
    <source>
        <strain evidence="10 11">M8</strain>
    </source>
</reference>
<dbReference type="KEGG" id="srm:SRM_01181"/>
<dbReference type="AlphaFoldDB" id="D5H7U7"/>
<dbReference type="GO" id="GO:0009003">
    <property type="term" value="F:signal peptidase activity"/>
    <property type="evidence" value="ECO:0007669"/>
    <property type="project" value="UniProtKB-EC"/>
</dbReference>
<feature type="domain" description="Peptidase S26" evidence="9">
    <location>
        <begin position="148"/>
        <end position="280"/>
    </location>
</feature>
<dbReference type="InterPro" id="IPR019533">
    <property type="entry name" value="Peptidase_S26"/>
</dbReference>
<dbReference type="SUPFAM" id="SSF51306">
    <property type="entry name" value="LexA/Signal peptidase"/>
    <property type="match status" value="1"/>
</dbReference>
<keyword evidence="5 7" id="KW-0378">Hydrolase</keyword>
<dbReference type="EMBL" id="FP565814">
    <property type="protein sequence ID" value="CBH24102.1"/>
    <property type="molecule type" value="Genomic_DNA"/>
</dbReference>
<name>D5H7U7_SALRM</name>
<dbReference type="PANTHER" id="PTHR43390:SF1">
    <property type="entry name" value="CHLOROPLAST PROCESSING PEPTIDASE"/>
    <property type="match status" value="1"/>
</dbReference>
<feature type="compositionally biased region" description="Polar residues" evidence="8">
    <location>
        <begin position="345"/>
        <end position="360"/>
    </location>
</feature>
<keyword evidence="7" id="KW-0645">Protease</keyword>
<dbReference type="PRINTS" id="PR00727">
    <property type="entry name" value="LEADERPTASE"/>
</dbReference>
<dbReference type="PATRIC" id="fig|761659.10.peg.1307"/>
<feature type="active site" evidence="6">
    <location>
        <position position="177"/>
    </location>
</feature>
<dbReference type="CDD" id="cd06530">
    <property type="entry name" value="S26_SPase_I"/>
    <property type="match status" value="1"/>
</dbReference>
<evidence type="ECO:0000256" key="8">
    <source>
        <dbReference type="SAM" id="MobiDB-lite"/>
    </source>
</evidence>
<dbReference type="PANTHER" id="PTHR43390">
    <property type="entry name" value="SIGNAL PEPTIDASE I"/>
    <property type="match status" value="1"/>
</dbReference>
<feature type="transmembrane region" description="Helical" evidence="7">
    <location>
        <begin position="148"/>
        <end position="168"/>
    </location>
</feature>
<dbReference type="NCBIfam" id="TIGR02227">
    <property type="entry name" value="sigpep_I_bact"/>
    <property type="match status" value="1"/>
</dbReference>
<evidence type="ECO:0000259" key="9">
    <source>
        <dbReference type="Pfam" id="PF10502"/>
    </source>
</evidence>
<keyword evidence="7" id="KW-1133">Transmembrane helix</keyword>
<dbReference type="EC" id="3.4.21.89" evidence="3 7"/>
<dbReference type="HOGENOM" id="CLU_643869_0_0_10"/>
<evidence type="ECO:0000256" key="1">
    <source>
        <dbReference type="ARBA" id="ARBA00000677"/>
    </source>
</evidence>
<protein>
    <recommendedName>
        <fullName evidence="4 7">Signal peptidase I</fullName>
        <ecNumber evidence="3 7">3.4.21.89</ecNumber>
    </recommendedName>
</protein>
<keyword evidence="7" id="KW-0812">Transmembrane</keyword>
<evidence type="ECO:0000313" key="10">
    <source>
        <dbReference type="EMBL" id="CBH24102.1"/>
    </source>
</evidence>
<reference evidence="11" key="2">
    <citation type="submission" date="2010-04" db="EMBL/GenBank/DDBJ databases">
        <title>Genome sequence of Salinibacter ruber M8.</title>
        <authorList>
            <consortium name="Genoscope"/>
        </authorList>
    </citation>
    <scope>NUCLEOTIDE SEQUENCE [LARGE SCALE GENOMIC DNA]</scope>
    <source>
        <strain evidence="11">M8</strain>
    </source>
</reference>
<dbReference type="Proteomes" id="UP000000933">
    <property type="component" value="Chromosome"/>
</dbReference>